<dbReference type="InParanoid" id="A0A5F8GY53"/>
<dbReference type="GO" id="GO:0005525">
    <property type="term" value="F:GTP binding"/>
    <property type="evidence" value="ECO:0007669"/>
    <property type="project" value="UniProtKB-KW"/>
</dbReference>
<dbReference type="GO" id="GO:0000045">
    <property type="term" value="P:autophagosome assembly"/>
    <property type="evidence" value="ECO:0000318"/>
    <property type="project" value="GO_Central"/>
</dbReference>
<accession>A0A5F8GY53</accession>
<sequence length="822" mass="92781">MGQVMEHSLSSLSLKEKPNALASSIVNNYETETGGRGFLPQENITLLKSVLKEGRLEEAVAIIKEKIEDMDKALLNIAITGESGTGKSTFINAFRGTSHEGDDAANTGVVETTTEIIPYEHPKFPNVKLWDLPGIGTPNFQPKLYLEQVNFNSYDFFFIVSSTRFRDNDANLAQEIRKMGKKFYFVRTKIDSDLDNERKAKPRSFKEENVLQQIQENCLQNLRKVGIEDPQVFLISNFELASFDFPKLQDILVEELPAHKRHVFLLSLPNISEAAINQKKAALQDKIWLKALKSGLRSTVPFVGIIKEDSIAKLQKTLKNYQSLFGVDDASLRKIAQKSNRSLEDLKKLIKSPDLLTVKKDESLSEKLVKYAEVVFSIYNIQLHFLNTVADDAKILLSKIWEPPAKERQTEPSPHLSLSPSSSSSSSLSVFLFFFSFSHLLTKDTLTWIQSALEEGRLGEVASRIQETLEASENIPLNIAVTGESGSGKSTFINDSASTGVVETTKEATPYKHPKYPNVNFWDLPGIGIPDFHPETYLNKVNIDQYDFFIIFSASRFTVNHVKLVQEIRKMKKKFYFVRSMVDKDLENERKAKPSTFSQEKVLQIIRDYCLKYFNDECMSEAPVFLVSNFDLSVYDFPKLEETLIKDLPACKRHAFLLALPDVSKAVIDRKKAALRERIWLQALKTGALATIPVAGFFLNDLVTLNNHLKHYRKVFGMDDESLLQVARRLGRPVEEIKVPLKSLDLEALIKEESTIELLLKLVEGFCSANGIILSAGFHFGKTYYTQLLFLNTVADDAKILLQKNLALEFGNYIPGSCLLGV</sequence>
<dbReference type="FunFam" id="3.40.50.300:FF:000541">
    <property type="entry name" value="Immunity related GTPase M"/>
    <property type="match status" value="2"/>
</dbReference>
<dbReference type="STRING" id="13616.ENSMODP00000052294"/>
<evidence type="ECO:0000313" key="7">
    <source>
        <dbReference type="Proteomes" id="UP000002280"/>
    </source>
</evidence>
<dbReference type="Ensembl" id="ENSMODT00000072073.1">
    <property type="protein sequence ID" value="ENSMODP00000052294.1"/>
    <property type="gene ID" value="ENSMODG00000013291.3"/>
</dbReference>
<comment type="similarity">
    <text evidence="1">Belongs to the TRAFAC class dynamin-like GTPase superfamily. IRG family.</text>
</comment>
<dbReference type="GO" id="GO:0005789">
    <property type="term" value="C:endoplasmic reticulum membrane"/>
    <property type="evidence" value="ECO:0000318"/>
    <property type="project" value="GO_Central"/>
</dbReference>
<reference evidence="6" key="3">
    <citation type="submission" date="2025-09" db="UniProtKB">
        <authorList>
            <consortium name="Ensembl"/>
        </authorList>
    </citation>
    <scope>IDENTIFICATION</scope>
</reference>
<evidence type="ECO:0000256" key="4">
    <source>
        <dbReference type="ARBA" id="ARBA00023134"/>
    </source>
</evidence>
<dbReference type="GO" id="GO:0035458">
    <property type="term" value="P:cellular response to interferon-beta"/>
    <property type="evidence" value="ECO:0000318"/>
    <property type="project" value="GO_Central"/>
</dbReference>
<evidence type="ECO:0000313" key="6">
    <source>
        <dbReference type="Ensembl" id="ENSMODP00000052294.1"/>
    </source>
</evidence>
<reference evidence="6" key="2">
    <citation type="submission" date="2025-08" db="UniProtKB">
        <authorList>
            <consortium name="Ensembl"/>
        </authorList>
    </citation>
    <scope>IDENTIFICATION</scope>
</reference>
<dbReference type="CDD" id="cd04104">
    <property type="entry name" value="p47_IIGP_like"/>
    <property type="match status" value="1"/>
</dbReference>
<dbReference type="GO" id="GO:0045087">
    <property type="term" value="P:innate immune response"/>
    <property type="evidence" value="ECO:0000318"/>
    <property type="project" value="GO_Central"/>
</dbReference>
<protein>
    <recommendedName>
        <fullName evidence="5">IRG-type G domain-containing protein</fullName>
    </recommendedName>
</protein>
<proteinExistence type="inferred from homology"/>
<dbReference type="Pfam" id="PF05049">
    <property type="entry name" value="IIGP"/>
    <property type="match status" value="2"/>
</dbReference>
<dbReference type="InterPro" id="IPR027417">
    <property type="entry name" value="P-loop_NTPase"/>
</dbReference>
<keyword evidence="2" id="KW-0547">Nucleotide-binding</keyword>
<dbReference type="SUPFAM" id="SSF52540">
    <property type="entry name" value="P-loop containing nucleoside triphosphate hydrolases"/>
    <property type="match status" value="2"/>
</dbReference>
<dbReference type="PROSITE" id="PS51716">
    <property type="entry name" value="G_IRG"/>
    <property type="match status" value="2"/>
</dbReference>
<name>A0A5F8GY53_MONDO</name>
<dbReference type="GO" id="GO:0003924">
    <property type="term" value="F:GTPase activity"/>
    <property type="evidence" value="ECO:0000318"/>
    <property type="project" value="GO_Central"/>
</dbReference>
<keyword evidence="7" id="KW-1185">Reference proteome</keyword>
<evidence type="ECO:0000256" key="3">
    <source>
        <dbReference type="ARBA" id="ARBA00022801"/>
    </source>
</evidence>
<feature type="domain" description="IRG-type G" evidence="5">
    <location>
        <begin position="475"/>
        <end position="647"/>
    </location>
</feature>
<dbReference type="AlphaFoldDB" id="A0A5F8GY53"/>
<keyword evidence="4" id="KW-0342">GTP-binding</keyword>
<evidence type="ECO:0000259" key="5">
    <source>
        <dbReference type="PROSITE" id="PS51716"/>
    </source>
</evidence>
<evidence type="ECO:0000256" key="2">
    <source>
        <dbReference type="ARBA" id="ARBA00022741"/>
    </source>
</evidence>
<dbReference type="InterPro" id="IPR051515">
    <property type="entry name" value="IRG"/>
</dbReference>
<dbReference type="PANTHER" id="PTHR32341">
    <property type="entry name" value="INTERFERON-INDUCIBLE GTPASE"/>
    <property type="match status" value="1"/>
</dbReference>
<dbReference type="InterPro" id="IPR007743">
    <property type="entry name" value="Immunity-related_GTPase-like"/>
</dbReference>
<dbReference type="Proteomes" id="UP000002280">
    <property type="component" value="Chromosome 2"/>
</dbReference>
<evidence type="ECO:0000256" key="1">
    <source>
        <dbReference type="ARBA" id="ARBA00005429"/>
    </source>
</evidence>
<dbReference type="PANTHER" id="PTHR32341:SF13">
    <property type="entry name" value="GTP-BINDING PROTEIN"/>
    <property type="match status" value="1"/>
</dbReference>
<dbReference type="Gene3D" id="3.40.50.300">
    <property type="entry name" value="P-loop containing nucleotide triphosphate hydrolases"/>
    <property type="match status" value="2"/>
</dbReference>
<organism evidence="6 7">
    <name type="scientific">Monodelphis domestica</name>
    <name type="common">Gray short-tailed opossum</name>
    <dbReference type="NCBI Taxonomy" id="13616"/>
    <lineage>
        <taxon>Eukaryota</taxon>
        <taxon>Metazoa</taxon>
        <taxon>Chordata</taxon>
        <taxon>Craniata</taxon>
        <taxon>Vertebrata</taxon>
        <taxon>Euteleostomi</taxon>
        <taxon>Mammalia</taxon>
        <taxon>Metatheria</taxon>
        <taxon>Didelphimorphia</taxon>
        <taxon>Didelphidae</taxon>
        <taxon>Monodelphis</taxon>
    </lineage>
</organism>
<dbReference type="OMA" id="HAFIMAS"/>
<reference evidence="6 7" key="1">
    <citation type="journal article" date="2007" name="Nature">
        <title>Genome of the marsupial Monodelphis domestica reveals innovation in non-coding sequences.</title>
        <authorList>
            <person name="Mikkelsen T.S."/>
            <person name="Wakefield M.J."/>
            <person name="Aken B."/>
            <person name="Amemiya C.T."/>
            <person name="Chang J.L."/>
            <person name="Duke S."/>
            <person name="Garber M."/>
            <person name="Gentles A.J."/>
            <person name="Goodstadt L."/>
            <person name="Heger A."/>
            <person name="Jurka J."/>
            <person name="Kamal M."/>
            <person name="Mauceli E."/>
            <person name="Searle S.M."/>
            <person name="Sharpe T."/>
            <person name="Baker M.L."/>
            <person name="Batzer M.A."/>
            <person name="Benos P.V."/>
            <person name="Belov K."/>
            <person name="Clamp M."/>
            <person name="Cook A."/>
            <person name="Cuff J."/>
            <person name="Das R."/>
            <person name="Davidow L."/>
            <person name="Deakin J.E."/>
            <person name="Fazzari M.J."/>
            <person name="Glass J.L."/>
            <person name="Grabherr M."/>
            <person name="Greally J.M."/>
            <person name="Gu W."/>
            <person name="Hore T.A."/>
            <person name="Huttley G.A."/>
            <person name="Kleber M."/>
            <person name="Jirtle R.L."/>
            <person name="Koina E."/>
            <person name="Lee J.T."/>
            <person name="Mahony S."/>
            <person name="Marra M.A."/>
            <person name="Miller R.D."/>
            <person name="Nicholls R.D."/>
            <person name="Oda M."/>
            <person name="Papenfuss A.T."/>
            <person name="Parra Z.E."/>
            <person name="Pollock D.D."/>
            <person name="Ray D.A."/>
            <person name="Schein J.E."/>
            <person name="Speed T.P."/>
            <person name="Thompson K."/>
            <person name="VandeBerg J.L."/>
            <person name="Wade C.M."/>
            <person name="Walker J.A."/>
            <person name="Waters P.D."/>
            <person name="Webber C."/>
            <person name="Weidman J.R."/>
            <person name="Xie X."/>
            <person name="Zody M.C."/>
            <person name="Baldwin J."/>
            <person name="Abdouelleil A."/>
            <person name="Abdulkadir J."/>
            <person name="Abebe A."/>
            <person name="Abera B."/>
            <person name="Abreu J."/>
            <person name="Acer S.C."/>
            <person name="Aftuck L."/>
            <person name="Alexander A."/>
            <person name="An P."/>
            <person name="Anderson E."/>
            <person name="Anderson S."/>
            <person name="Arachi H."/>
            <person name="Azer M."/>
            <person name="Bachantsang P."/>
            <person name="Barry A."/>
            <person name="Bayul T."/>
            <person name="Berlin A."/>
            <person name="Bessette D."/>
            <person name="Bloom T."/>
            <person name="Bloom T."/>
            <person name="Boguslavskiy L."/>
            <person name="Bonnet C."/>
            <person name="Boukhgalter B."/>
            <person name="Bourzgui I."/>
            <person name="Brown A."/>
            <person name="Cahill P."/>
            <person name="Channer S."/>
            <person name="Cheshatsang Y."/>
            <person name="Chuda L."/>
            <person name="Citroen M."/>
            <person name="Collymore A."/>
            <person name="Cooke P."/>
            <person name="Costello M."/>
            <person name="D'Aco K."/>
            <person name="Daza R."/>
            <person name="De Haan G."/>
            <person name="DeGray S."/>
            <person name="DeMaso C."/>
            <person name="Dhargay N."/>
            <person name="Dooley K."/>
            <person name="Dooley E."/>
            <person name="Doricent M."/>
            <person name="Dorje P."/>
            <person name="Dorjee K."/>
            <person name="Dupes A."/>
            <person name="Elong R."/>
            <person name="Falk J."/>
            <person name="Farina A."/>
            <person name="Faro S."/>
            <person name="Ferguson D."/>
            <person name="Fisher S."/>
            <person name="Foley C.D."/>
            <person name="Franke A."/>
            <person name="Friedrich D."/>
            <person name="Gadbois L."/>
            <person name="Gearin G."/>
            <person name="Gearin C.R."/>
            <person name="Giannoukos G."/>
            <person name="Goode T."/>
            <person name="Graham J."/>
            <person name="Grandbois E."/>
            <person name="Grewal S."/>
            <person name="Gyaltsen K."/>
            <person name="Hafez N."/>
            <person name="Hagos B."/>
            <person name="Hall J."/>
            <person name="Henson C."/>
            <person name="Hollinger A."/>
            <person name="Honan T."/>
            <person name="Huard M.D."/>
            <person name="Hughes L."/>
            <person name="Hurhula B."/>
            <person name="Husby M.E."/>
            <person name="Kamat A."/>
            <person name="Kanga B."/>
            <person name="Kashin S."/>
            <person name="Khazanovich D."/>
            <person name="Kisner P."/>
            <person name="Lance K."/>
            <person name="Lara M."/>
            <person name="Lee W."/>
            <person name="Lennon N."/>
            <person name="Letendre F."/>
            <person name="LeVine R."/>
            <person name="Lipovsky A."/>
            <person name="Liu X."/>
            <person name="Liu J."/>
            <person name="Liu S."/>
            <person name="Lokyitsang T."/>
            <person name="Lokyitsang Y."/>
            <person name="Lubonja R."/>
            <person name="Lui A."/>
            <person name="MacDonald P."/>
            <person name="Magnisalis V."/>
            <person name="Maru K."/>
            <person name="Matthews C."/>
            <person name="McCusker W."/>
            <person name="McDonough S."/>
            <person name="Mehta T."/>
            <person name="Meldrim J."/>
            <person name="Meneus L."/>
            <person name="Mihai O."/>
            <person name="Mihalev A."/>
            <person name="Mihova T."/>
            <person name="Mittelman R."/>
            <person name="Mlenga V."/>
            <person name="Montmayeur A."/>
            <person name="Mulrain L."/>
            <person name="Navidi A."/>
            <person name="Naylor J."/>
            <person name="Negash T."/>
            <person name="Nguyen T."/>
            <person name="Nguyen N."/>
            <person name="Nicol R."/>
            <person name="Norbu C."/>
            <person name="Norbu N."/>
            <person name="Novod N."/>
            <person name="O'Neill B."/>
            <person name="Osman S."/>
            <person name="Markiewicz E."/>
            <person name="Oyono O.L."/>
            <person name="Patti C."/>
            <person name="Phunkhang P."/>
            <person name="Pierre F."/>
            <person name="Priest M."/>
            <person name="Raghuraman S."/>
            <person name="Rege F."/>
            <person name="Reyes R."/>
            <person name="Rise C."/>
            <person name="Rogov P."/>
            <person name="Ross K."/>
            <person name="Ryan E."/>
            <person name="Settipalli S."/>
            <person name="Shea T."/>
            <person name="Sherpa N."/>
            <person name="Shi L."/>
            <person name="Shih D."/>
            <person name="Sparrow T."/>
            <person name="Spaulding J."/>
            <person name="Stalker J."/>
            <person name="Stange-Thomann N."/>
            <person name="Stavropoulos S."/>
            <person name="Stone C."/>
            <person name="Strader C."/>
            <person name="Tesfaye S."/>
            <person name="Thomson T."/>
            <person name="Thoulutsang Y."/>
            <person name="Thoulutsang D."/>
            <person name="Topham K."/>
            <person name="Topping I."/>
            <person name="Tsamla T."/>
            <person name="Vassiliev H."/>
            <person name="Vo A."/>
            <person name="Wangchuk T."/>
            <person name="Wangdi T."/>
            <person name="Weiand M."/>
            <person name="Wilkinson J."/>
            <person name="Wilson A."/>
            <person name="Yadav S."/>
            <person name="Young G."/>
            <person name="Yu Q."/>
            <person name="Zembek L."/>
            <person name="Zhong D."/>
            <person name="Zimmer A."/>
            <person name="Zwirko Z."/>
            <person name="Jaffe D.B."/>
            <person name="Alvarez P."/>
            <person name="Brockman W."/>
            <person name="Butler J."/>
            <person name="Chin C."/>
            <person name="Gnerre S."/>
            <person name="MacCallum I."/>
            <person name="Graves J.A."/>
            <person name="Ponting C.P."/>
            <person name="Breen M."/>
            <person name="Samollow P.B."/>
            <person name="Lander E.S."/>
            <person name="Lindblad-Toh K."/>
        </authorList>
    </citation>
    <scope>NUCLEOTIDE SEQUENCE [LARGE SCALE GENOMIC DNA]</scope>
</reference>
<feature type="domain" description="IRG-type G" evidence="5">
    <location>
        <begin position="73"/>
        <end position="255"/>
    </location>
</feature>
<dbReference type="InterPro" id="IPR030385">
    <property type="entry name" value="G_IRG_dom"/>
</dbReference>
<keyword evidence="3" id="KW-0378">Hydrolase</keyword>
<dbReference type="GeneTree" id="ENSGT00950000183007"/>